<organism evidence="1 2">
    <name type="scientific">Candidatus Wallbacteria bacterium HGW-Wallbacteria-1</name>
    <dbReference type="NCBI Taxonomy" id="2013854"/>
    <lineage>
        <taxon>Bacteria</taxon>
        <taxon>Candidatus Walliibacteriota</taxon>
    </lineage>
</organism>
<reference evidence="1 2" key="1">
    <citation type="journal article" date="2017" name="ISME J.">
        <title>Potential for microbial H2 and metal transformations associated with novel bacteria and archaea in deep terrestrial subsurface sediments.</title>
        <authorList>
            <person name="Hernsdorf A.W."/>
            <person name="Amano Y."/>
            <person name="Miyakawa K."/>
            <person name="Ise K."/>
            <person name="Suzuki Y."/>
            <person name="Anantharaman K."/>
            <person name="Probst A."/>
            <person name="Burstein D."/>
            <person name="Thomas B.C."/>
            <person name="Banfield J.F."/>
        </authorList>
    </citation>
    <scope>NUCLEOTIDE SEQUENCE [LARGE SCALE GENOMIC DNA]</scope>
    <source>
        <strain evidence="1">HGW-Wallbacteria-1</strain>
    </source>
</reference>
<name>A0A2N1PSG5_9BACT</name>
<dbReference type="AlphaFoldDB" id="A0A2N1PSG5"/>
<evidence type="ECO:0000313" key="1">
    <source>
        <dbReference type="EMBL" id="PKK91281.1"/>
    </source>
</evidence>
<dbReference type="Gene3D" id="2.10.110.10">
    <property type="entry name" value="Cysteine Rich Protein"/>
    <property type="match status" value="2"/>
</dbReference>
<dbReference type="Proteomes" id="UP000233256">
    <property type="component" value="Unassembled WGS sequence"/>
</dbReference>
<sequence>MFQFFKNSCLSEGELLNCIKCRKPIKGKYFTFTSLRESPFCEECLNSERCNICSRPLFDGETSEVEGRRVCSQCLAELDQCSICQGPVLGKHVAYDDGTILCGGCFMSARECSMCGSPVVKGSMMEVQDKSLCMKCVASLPVCDHHGGPVSGRAFSLGGERIICDRCLETAPACYCCGRPMKDYRTLGTIRFCRECLDNLKSCSSCDEKIPGPGLEMGQDGFVCLACAEFTGICHVCGKACEEFAGRLGDGRGYCPECAESVVESHIRLEEILLSVVSFMERELGQEADPGDDVEITIVDERKMALLKGSQVPRHTLGRFEWAGEEILGFFPVLPLAAAKGAVAHEYSHFWLHNRLNMVISHQLDEGFARLVAVEFLKDQDEDQWARALERISDCFDEGFSECMKVFIRSGLKGVFHMLEEHSLPMDTTGVEDIP</sequence>
<accession>A0A2N1PSG5</accession>
<evidence type="ECO:0008006" key="3">
    <source>
        <dbReference type="Google" id="ProtNLM"/>
    </source>
</evidence>
<proteinExistence type="predicted"/>
<dbReference type="EMBL" id="PGXC01000003">
    <property type="protein sequence ID" value="PKK91281.1"/>
    <property type="molecule type" value="Genomic_DNA"/>
</dbReference>
<evidence type="ECO:0000313" key="2">
    <source>
        <dbReference type="Proteomes" id="UP000233256"/>
    </source>
</evidence>
<gene>
    <name evidence="1" type="ORF">CVV64_05810</name>
</gene>
<comment type="caution">
    <text evidence="1">The sequence shown here is derived from an EMBL/GenBank/DDBJ whole genome shotgun (WGS) entry which is preliminary data.</text>
</comment>
<protein>
    <recommendedName>
        <fullName evidence="3">LIM zinc-binding domain-containing protein</fullName>
    </recommendedName>
</protein>